<keyword evidence="3" id="KW-1185">Reference proteome</keyword>
<feature type="transmembrane region" description="Helical" evidence="1">
    <location>
        <begin position="49"/>
        <end position="64"/>
    </location>
</feature>
<feature type="transmembrane region" description="Helical" evidence="1">
    <location>
        <begin position="246"/>
        <end position="272"/>
    </location>
</feature>
<dbReference type="RefSeq" id="WP_091960160.1">
    <property type="nucleotide sequence ID" value="NZ_FOLH01000002.1"/>
</dbReference>
<proteinExistence type="predicted"/>
<dbReference type="OrthoDB" id="5659946at2"/>
<keyword evidence="1" id="KW-1133">Transmembrane helix</keyword>
<accession>A0A1I1FNN0</accession>
<organism evidence="2 3">
    <name type="scientific">Marinospirillum celere</name>
    <dbReference type="NCBI Taxonomy" id="1122252"/>
    <lineage>
        <taxon>Bacteria</taxon>
        <taxon>Pseudomonadati</taxon>
        <taxon>Pseudomonadota</taxon>
        <taxon>Gammaproteobacteria</taxon>
        <taxon>Oceanospirillales</taxon>
        <taxon>Oceanospirillaceae</taxon>
        <taxon>Marinospirillum</taxon>
    </lineage>
</organism>
<name>A0A1I1FNN0_9GAMM</name>
<feature type="transmembrane region" description="Helical" evidence="1">
    <location>
        <begin position="94"/>
        <end position="112"/>
    </location>
</feature>
<evidence type="ECO:0000313" key="2">
    <source>
        <dbReference type="EMBL" id="SFB98703.1"/>
    </source>
</evidence>
<protein>
    <recommendedName>
        <fullName evidence="4">DUF2232 domain-containing protein</fullName>
    </recommendedName>
</protein>
<evidence type="ECO:0008006" key="4">
    <source>
        <dbReference type="Google" id="ProtNLM"/>
    </source>
</evidence>
<feature type="transmembrane region" description="Helical" evidence="1">
    <location>
        <begin position="195"/>
        <end position="216"/>
    </location>
</feature>
<feature type="transmembrane region" description="Helical" evidence="1">
    <location>
        <begin position="221"/>
        <end position="240"/>
    </location>
</feature>
<evidence type="ECO:0000256" key="1">
    <source>
        <dbReference type="SAM" id="Phobius"/>
    </source>
</evidence>
<dbReference type="EMBL" id="FOLH01000002">
    <property type="protein sequence ID" value="SFB98703.1"/>
    <property type="molecule type" value="Genomic_DNA"/>
</dbReference>
<reference evidence="2 3" key="1">
    <citation type="submission" date="2016-10" db="EMBL/GenBank/DDBJ databases">
        <authorList>
            <person name="de Groot N.N."/>
        </authorList>
    </citation>
    <scope>NUCLEOTIDE SEQUENCE [LARGE SCALE GENOMIC DNA]</scope>
    <source>
        <strain evidence="2 3">DSM 18438</strain>
    </source>
</reference>
<feature type="transmembrane region" description="Helical" evidence="1">
    <location>
        <begin position="150"/>
        <end position="175"/>
    </location>
</feature>
<keyword evidence="1" id="KW-0472">Membrane</keyword>
<keyword evidence="1" id="KW-0812">Transmembrane</keyword>
<evidence type="ECO:0000313" key="3">
    <source>
        <dbReference type="Proteomes" id="UP000199058"/>
    </source>
</evidence>
<dbReference type="STRING" id="1122252.SAMN05660443_1010"/>
<sequence length="297" mass="33007">MRFFAEFVMKSRSRAAGAAVLTAFLPVLSLISGAILALVWLRMGRHEGLYLLFWVSLPGVYYLFAQNNPDLLLLLLGTALLAEILRQTQNWPQVLLAGMGLGSLVALGYQWLPDDIQEHFIQVLVNQGGLVQFDELSASDQQQVMGLMSLLLNGVITAVQILLIFISLFLARWWQALLYNPGGFQEEFHQLRMPSWFPIAFGVVILAVALGIQLLLPLVPLLFVPLLIAGLALIHWVVAIKQYNTFWLGMLYVLLLFALPYLSVLLVLIAMADSLMNFRQRLAPPPPPADKGDDGDA</sequence>
<dbReference type="AlphaFoldDB" id="A0A1I1FNN0"/>
<gene>
    <name evidence="2" type="ORF">SAMN05660443_1010</name>
</gene>
<dbReference type="Proteomes" id="UP000199058">
    <property type="component" value="Unassembled WGS sequence"/>
</dbReference>